<feature type="non-terminal residue" evidence="2">
    <location>
        <position position="84"/>
    </location>
</feature>
<comment type="caution">
    <text evidence="2">The sequence shown here is derived from an EMBL/GenBank/DDBJ whole genome shotgun (WGS) entry which is preliminary data.</text>
</comment>
<dbReference type="Proteomes" id="UP001328107">
    <property type="component" value="Unassembled WGS sequence"/>
</dbReference>
<name>A0AAN5D3K2_9BILA</name>
<evidence type="ECO:0000256" key="1">
    <source>
        <dbReference type="SAM" id="MobiDB-lite"/>
    </source>
</evidence>
<keyword evidence="3" id="KW-1185">Reference proteome</keyword>
<evidence type="ECO:0000313" key="2">
    <source>
        <dbReference type="EMBL" id="GMR55913.1"/>
    </source>
</evidence>
<sequence>QGRRRGEVSPRPFRTALRNRGASPPTGVECPRSARAGSPIENRLRIASPCIACSCTCREQSLRHRQRRAANRLRIALNLFVHRH</sequence>
<reference evidence="3" key="1">
    <citation type="submission" date="2022-10" db="EMBL/GenBank/DDBJ databases">
        <title>Genome assembly of Pristionchus species.</title>
        <authorList>
            <person name="Yoshida K."/>
            <person name="Sommer R.J."/>
        </authorList>
    </citation>
    <scope>NUCLEOTIDE SEQUENCE [LARGE SCALE GENOMIC DNA]</scope>
    <source>
        <strain evidence="3">RS5460</strain>
    </source>
</reference>
<feature type="non-terminal residue" evidence="2">
    <location>
        <position position="1"/>
    </location>
</feature>
<feature type="region of interest" description="Disordered" evidence="1">
    <location>
        <begin position="1"/>
        <end position="35"/>
    </location>
</feature>
<accession>A0AAN5D3K2</accession>
<protein>
    <submittedName>
        <fullName evidence="2">Uncharacterized protein</fullName>
    </submittedName>
</protein>
<dbReference type="AlphaFoldDB" id="A0AAN5D3K2"/>
<gene>
    <name evidence="2" type="ORF">PMAYCL1PPCAC_26108</name>
</gene>
<dbReference type="EMBL" id="BTRK01000005">
    <property type="protein sequence ID" value="GMR55913.1"/>
    <property type="molecule type" value="Genomic_DNA"/>
</dbReference>
<evidence type="ECO:0000313" key="3">
    <source>
        <dbReference type="Proteomes" id="UP001328107"/>
    </source>
</evidence>
<organism evidence="2 3">
    <name type="scientific">Pristionchus mayeri</name>
    <dbReference type="NCBI Taxonomy" id="1317129"/>
    <lineage>
        <taxon>Eukaryota</taxon>
        <taxon>Metazoa</taxon>
        <taxon>Ecdysozoa</taxon>
        <taxon>Nematoda</taxon>
        <taxon>Chromadorea</taxon>
        <taxon>Rhabditida</taxon>
        <taxon>Rhabditina</taxon>
        <taxon>Diplogasteromorpha</taxon>
        <taxon>Diplogasteroidea</taxon>
        <taxon>Neodiplogasteridae</taxon>
        <taxon>Pristionchus</taxon>
    </lineage>
</organism>
<proteinExistence type="predicted"/>